<dbReference type="SUPFAM" id="SSF50952">
    <property type="entry name" value="Soluble quinoprotein glucose dehydrogenase"/>
    <property type="match status" value="1"/>
</dbReference>
<dbReference type="InterPro" id="IPR011047">
    <property type="entry name" value="Quinoprotein_ADH-like_sf"/>
</dbReference>
<dbReference type="InterPro" id="IPR032812">
    <property type="entry name" value="SbsA_Ig"/>
</dbReference>
<dbReference type="InterPro" id="IPR011042">
    <property type="entry name" value="6-blade_b-propeller_TolB-like"/>
</dbReference>
<dbReference type="InterPro" id="IPR008979">
    <property type="entry name" value="Galactose-bd-like_sf"/>
</dbReference>
<dbReference type="SUPFAM" id="SSF49785">
    <property type="entry name" value="Galactose-binding domain-like"/>
    <property type="match status" value="1"/>
</dbReference>
<protein>
    <submittedName>
        <fullName evidence="5">PQQ-dependent sugar dehydrogenase</fullName>
    </submittedName>
</protein>
<dbReference type="PANTHER" id="PTHR19328">
    <property type="entry name" value="HEDGEHOG-INTERACTING PROTEIN"/>
    <property type="match status" value="1"/>
</dbReference>
<reference evidence="5 6" key="1">
    <citation type="submission" date="2023-11" db="EMBL/GenBank/DDBJ databases">
        <title>Analysis of the Genomes of Mucilaginibacter gossypii cycad 4 and M. sabulilitoris SNA2: microbes with the potential for plant growth promotion.</title>
        <authorList>
            <person name="Hirsch A.M."/>
            <person name="Humm E."/>
            <person name="Rubbi M."/>
            <person name="Del Vecchio G."/>
            <person name="Ha S.M."/>
            <person name="Pellegrini M."/>
            <person name="Gunsalus R.P."/>
        </authorList>
    </citation>
    <scope>NUCLEOTIDE SEQUENCE [LARGE SCALE GENOMIC DNA]</scope>
    <source>
        <strain evidence="5 6">SNA2</strain>
    </source>
</reference>
<dbReference type="SUPFAM" id="SSF50998">
    <property type="entry name" value="Quinoprotein alcohol dehydrogenase-like"/>
    <property type="match status" value="1"/>
</dbReference>
<sequence length="943" mass="102849">MSGIFLKSMKRGVYLYVILFCALAFFLCNNYKSIIKASTHRQKESSEAFLYLTETPLIEPVKINFQDDKTSPPPGWLKDMGESFGYRPDTYEGAQLQYGWKRRADSKPIDLRGNGRARTEPEDVLLSTFVHMQANNINTFLYGVFQGEKTEAYWEIKLLNGVYKVNVAVGDGEVGKAYENNCINVEGVKAISDFKPLGRLRSPGRFKTATVTVTVSDGFLTIDADGGTNTKICYIEIAPVNIAPYVYLSANNQNLLIENTGNDAKVCTLRLHNSVNADVAYNLTALYAGSAKNWLKFLPVKSASDTSVTLDYSQARKLPPGNYLASVKLSADGYSSASMNLELRVVDHNRPYVISSNPVNGARVVNNSVIAANNLSVPAVDGFKGGVDNATINTKTVKLLKISNGEVSSVQGNVQGTGGGDAISFSPLRPLEANTVYKFIITDSVKSYSGASFLPFETTFSTVAAPVDSSNLLKAGFTKISIPGTQNKKYTSLTFGPDGRFYALKMDGSIERYDVDHNQGMLNNMRVINTLVKKRGETTAIGLTFDIRSTAKNLIAWVSYSSSGLVAAPMFDGNISRLSGADLQNEEQVVTKLPRSTRDHMVNSMAFGPDSALYISVGSNTSAGKYDKGWQRDETLLAGAILRLNIKKLNKIKLPLNVQTTADQNLINHASASPYRLPDGTYNPYSVNSPLTIYASGIRNAYDLVWHSNGQLYVPANGSGGGGNSPESVKGTRRPDGTFYNGPDVPSTMNVPVQHDWLFRIDPNKPVGFFGHPNPLRGEYVINRGYSDNPVYPATIKPDVNYRGAAFDFGFNKSPNGVIEYKNDAFNGALKGKLLVCRFSGGGDIMVLEPGSMVKDNNPAHLKDGHLYDIVRAATGASNYGLDGMAGFANPLDITEDVMNGNLYISEFNWNDNPNLTSQITLLRVNKKSEDQNIAKASVSKMH</sequence>
<evidence type="ECO:0000256" key="2">
    <source>
        <dbReference type="SAM" id="MobiDB-lite"/>
    </source>
</evidence>
<evidence type="ECO:0000259" key="4">
    <source>
        <dbReference type="Pfam" id="PF13205"/>
    </source>
</evidence>
<dbReference type="PANTHER" id="PTHR19328:SF75">
    <property type="entry name" value="ALDOSE SUGAR DEHYDROGENASE YLII"/>
    <property type="match status" value="1"/>
</dbReference>
<evidence type="ECO:0000313" key="5">
    <source>
        <dbReference type="EMBL" id="WPU92433.1"/>
    </source>
</evidence>
<feature type="region of interest" description="Disordered" evidence="2">
    <location>
        <begin position="717"/>
        <end position="745"/>
    </location>
</feature>
<keyword evidence="1" id="KW-0732">Signal</keyword>
<keyword evidence="3" id="KW-1133">Transmembrane helix</keyword>
<evidence type="ECO:0000256" key="3">
    <source>
        <dbReference type="SAM" id="Phobius"/>
    </source>
</evidence>
<accession>A0ABZ0TJQ9</accession>
<evidence type="ECO:0000256" key="1">
    <source>
        <dbReference type="ARBA" id="ARBA00022729"/>
    </source>
</evidence>
<dbReference type="RefSeq" id="WP_321561595.1">
    <property type="nucleotide sequence ID" value="NZ_CP139558.1"/>
</dbReference>
<feature type="transmembrane region" description="Helical" evidence="3">
    <location>
        <begin position="12"/>
        <end position="32"/>
    </location>
</feature>
<dbReference type="Proteomes" id="UP001324380">
    <property type="component" value="Chromosome"/>
</dbReference>
<dbReference type="Gene3D" id="2.120.10.30">
    <property type="entry name" value="TolB, C-terminal domain"/>
    <property type="match status" value="1"/>
</dbReference>
<keyword evidence="6" id="KW-1185">Reference proteome</keyword>
<evidence type="ECO:0000313" key="6">
    <source>
        <dbReference type="Proteomes" id="UP001324380"/>
    </source>
</evidence>
<keyword evidence="3" id="KW-0812">Transmembrane</keyword>
<dbReference type="Gene3D" id="2.60.120.430">
    <property type="entry name" value="Galactose-binding lectin"/>
    <property type="match status" value="1"/>
</dbReference>
<feature type="domain" description="SbsA Ig-like" evidence="4">
    <location>
        <begin position="347"/>
        <end position="462"/>
    </location>
</feature>
<proteinExistence type="predicted"/>
<organism evidence="5 6">
    <name type="scientific">Mucilaginibacter sabulilitoris</name>
    <dbReference type="NCBI Taxonomy" id="1173583"/>
    <lineage>
        <taxon>Bacteria</taxon>
        <taxon>Pseudomonadati</taxon>
        <taxon>Bacteroidota</taxon>
        <taxon>Sphingobacteriia</taxon>
        <taxon>Sphingobacteriales</taxon>
        <taxon>Sphingobacteriaceae</taxon>
        <taxon>Mucilaginibacter</taxon>
    </lineage>
</organism>
<keyword evidence="3" id="KW-0472">Membrane</keyword>
<dbReference type="InterPro" id="IPR011041">
    <property type="entry name" value="Quinoprot_gluc/sorb_DH_b-prop"/>
</dbReference>
<dbReference type="Pfam" id="PF13205">
    <property type="entry name" value="Big_5"/>
    <property type="match status" value="1"/>
</dbReference>
<dbReference type="EMBL" id="CP139558">
    <property type="protein sequence ID" value="WPU92433.1"/>
    <property type="molecule type" value="Genomic_DNA"/>
</dbReference>
<name>A0ABZ0TJQ9_9SPHI</name>
<gene>
    <name evidence="5" type="ORF">SNE25_24200</name>
</gene>